<dbReference type="InterPro" id="IPR055768">
    <property type="entry name" value="DUF7344"/>
</dbReference>
<dbReference type="Proteomes" id="UP001203207">
    <property type="component" value="Unassembled WGS sequence"/>
</dbReference>
<dbReference type="AlphaFoldDB" id="A0AAE3K7M4"/>
<protein>
    <recommendedName>
        <fullName evidence="1">DUF7344 domain-containing protein</fullName>
    </recommendedName>
</protein>
<name>A0AAE3K7M4_9EURY</name>
<dbReference type="Gene3D" id="1.10.10.10">
    <property type="entry name" value="Winged helix-like DNA-binding domain superfamily/Winged helix DNA-binding domain"/>
    <property type="match status" value="1"/>
</dbReference>
<reference evidence="2" key="1">
    <citation type="journal article" date="2022" name="Syst. Appl. Microbiol.">
        <title>Natronocalculus amylovorans gen. nov., sp. nov., and Natranaeroarchaeum aerophilus sp. nov., dominant culturable amylolytic natronoarchaea from hypersaline soda lakes in southwestern Siberia.</title>
        <authorList>
            <person name="Sorokin D.Y."/>
            <person name="Elcheninov A.G."/>
            <person name="Khizhniak T.V."/>
            <person name="Koenen M."/>
            <person name="Bale N.J."/>
            <person name="Damste J.S.S."/>
            <person name="Kublanov I.V."/>
        </authorList>
    </citation>
    <scope>NUCLEOTIDE SEQUENCE</scope>
    <source>
        <strain evidence="2">AArc-St2</strain>
    </source>
</reference>
<evidence type="ECO:0000259" key="1">
    <source>
        <dbReference type="Pfam" id="PF24035"/>
    </source>
</evidence>
<sequence>MQPRRLQTPKNLVEQWDTVFTALSEEPRRQLVASLSDADRDASVSLPLAAMSPTIGPDAETLTIELYHQHLPLLARHGFVEWDEEKDRAWRGPNFTQVEIVMNLLQQNAVVLPDSLVYGCQRLERERRNA</sequence>
<keyword evidence="3" id="KW-1185">Reference proteome</keyword>
<accession>A0AAE3K7M4</accession>
<dbReference type="InterPro" id="IPR036388">
    <property type="entry name" value="WH-like_DNA-bd_sf"/>
</dbReference>
<dbReference type="EMBL" id="JAKRVX010000002">
    <property type="protein sequence ID" value="MCL9816387.1"/>
    <property type="molecule type" value="Genomic_DNA"/>
</dbReference>
<reference evidence="2" key="2">
    <citation type="submission" date="2022-02" db="EMBL/GenBank/DDBJ databases">
        <authorList>
            <person name="Elcheninov A.G."/>
            <person name="Sorokin D.Y."/>
            <person name="Kublanov I.V."/>
        </authorList>
    </citation>
    <scope>NUCLEOTIDE SEQUENCE</scope>
    <source>
        <strain evidence="2">AArc-St2</strain>
    </source>
</reference>
<evidence type="ECO:0000313" key="3">
    <source>
        <dbReference type="Proteomes" id="UP001203207"/>
    </source>
</evidence>
<dbReference type="RefSeq" id="WP_250583358.1">
    <property type="nucleotide sequence ID" value="NZ_JAKRVX010000002.1"/>
</dbReference>
<evidence type="ECO:0000313" key="2">
    <source>
        <dbReference type="EMBL" id="MCL9816387.1"/>
    </source>
</evidence>
<gene>
    <name evidence="2" type="ORF">AArcSt2_05455</name>
</gene>
<proteinExistence type="predicted"/>
<feature type="domain" description="DUF7344" evidence="1">
    <location>
        <begin position="20"/>
        <end position="87"/>
    </location>
</feature>
<organism evidence="2 3">
    <name type="scientific">Natronocalculus amylovorans</name>
    <dbReference type="NCBI Taxonomy" id="2917812"/>
    <lineage>
        <taxon>Archaea</taxon>
        <taxon>Methanobacteriati</taxon>
        <taxon>Methanobacteriota</taxon>
        <taxon>Stenosarchaea group</taxon>
        <taxon>Halobacteria</taxon>
        <taxon>Halobacteriales</taxon>
        <taxon>Haloferacaceae</taxon>
        <taxon>Natronocalculus</taxon>
    </lineage>
</organism>
<dbReference type="Pfam" id="PF24035">
    <property type="entry name" value="DUF7344"/>
    <property type="match status" value="1"/>
</dbReference>
<comment type="caution">
    <text evidence="2">The sequence shown here is derived from an EMBL/GenBank/DDBJ whole genome shotgun (WGS) entry which is preliminary data.</text>
</comment>